<keyword evidence="7" id="KW-1015">Disulfide bond</keyword>
<keyword evidence="3" id="KW-0812">Transmembrane</keyword>
<evidence type="ECO:0000256" key="4">
    <source>
        <dbReference type="ARBA" id="ARBA00022729"/>
    </source>
</evidence>
<evidence type="ECO:0000256" key="1">
    <source>
        <dbReference type="ARBA" id="ARBA00004479"/>
    </source>
</evidence>
<keyword evidence="5" id="KW-1133">Transmembrane helix</keyword>
<evidence type="ECO:0000256" key="2">
    <source>
        <dbReference type="ARBA" id="ARBA00012513"/>
    </source>
</evidence>
<keyword evidence="13" id="KW-1185">Reference proteome</keyword>
<organism evidence="12 13">
    <name type="scientific">Nocardioides lentus</name>
    <dbReference type="NCBI Taxonomy" id="338077"/>
    <lineage>
        <taxon>Bacteria</taxon>
        <taxon>Bacillati</taxon>
        <taxon>Actinomycetota</taxon>
        <taxon>Actinomycetes</taxon>
        <taxon>Propionibacteriales</taxon>
        <taxon>Nocardioidaceae</taxon>
        <taxon>Nocardioides</taxon>
    </lineage>
</organism>
<evidence type="ECO:0000313" key="12">
    <source>
        <dbReference type="EMBL" id="GAA1915928.1"/>
    </source>
</evidence>
<dbReference type="EC" id="2.7.11.1" evidence="2"/>
<dbReference type="Gene3D" id="2.60.40.2700">
    <property type="match status" value="1"/>
</dbReference>
<keyword evidence="8" id="KW-0675">Receptor</keyword>
<comment type="catalytic activity">
    <reaction evidence="10">
        <text>L-threonyl-[protein] + ATP = O-phospho-L-threonyl-[protein] + ADP + H(+)</text>
        <dbReference type="Rhea" id="RHEA:46608"/>
        <dbReference type="Rhea" id="RHEA-COMP:11060"/>
        <dbReference type="Rhea" id="RHEA-COMP:11605"/>
        <dbReference type="ChEBI" id="CHEBI:15378"/>
        <dbReference type="ChEBI" id="CHEBI:30013"/>
        <dbReference type="ChEBI" id="CHEBI:30616"/>
        <dbReference type="ChEBI" id="CHEBI:61977"/>
        <dbReference type="ChEBI" id="CHEBI:456216"/>
        <dbReference type="EC" id="2.7.11.1"/>
    </reaction>
</comment>
<evidence type="ECO:0000256" key="9">
    <source>
        <dbReference type="ARBA" id="ARBA00023180"/>
    </source>
</evidence>
<accession>A0ABP5AK94</accession>
<protein>
    <recommendedName>
        <fullName evidence="2">non-specific serine/threonine protein kinase</fullName>
        <ecNumber evidence="2">2.7.11.1</ecNumber>
    </recommendedName>
</protein>
<dbReference type="Proteomes" id="UP001501612">
    <property type="component" value="Unassembled WGS sequence"/>
</dbReference>
<evidence type="ECO:0000256" key="8">
    <source>
        <dbReference type="ARBA" id="ARBA00023170"/>
    </source>
</evidence>
<name>A0ABP5AK94_9ACTN</name>
<dbReference type="Pfam" id="PF13540">
    <property type="entry name" value="RCC1_2"/>
    <property type="match status" value="2"/>
</dbReference>
<dbReference type="RefSeq" id="WP_344006054.1">
    <property type="nucleotide sequence ID" value="NZ_BAAAMY010000004.1"/>
</dbReference>
<evidence type="ECO:0000256" key="10">
    <source>
        <dbReference type="ARBA" id="ARBA00047899"/>
    </source>
</evidence>
<dbReference type="EMBL" id="BAAAMY010000004">
    <property type="protein sequence ID" value="GAA1915928.1"/>
    <property type="molecule type" value="Genomic_DNA"/>
</dbReference>
<comment type="subcellular location">
    <subcellularLocation>
        <location evidence="1">Membrane</location>
        <topology evidence="1">Single-pass type I membrane protein</topology>
    </subcellularLocation>
</comment>
<evidence type="ECO:0000256" key="5">
    <source>
        <dbReference type="ARBA" id="ARBA00022989"/>
    </source>
</evidence>
<keyword evidence="4" id="KW-0732">Signal</keyword>
<sequence>MALVVVASGPATVAGAYGATTASSAAGAATSTATSAATKSAAEAARQRPALAARPTITGSHQVGSTLRVDRGRWTGKPTRYAFAWDACGRAATGGVTGCRQIGTGASIRLKPAQLGRSVRARVTAANAAGSRAVPTNAGPVVGAPALLAAPTINGALRAGGSVTASTGEWAGTAATYTYAWRSCDTGAGCTPLTGAVGERLVIPVDTVGRTITVDVTASNRYGTRTASSAPRPAVEARDASARVVQVTVGSVQACALTADHLVRCWGADATTDVPQSAFTSISAGPAHTCGITTGGTARCWGPDGYGETVVPTDLGQVTTISSGDNYTCAAGVRTPTARCWGGRRNVSNFGQFTVPDDLGPVSQVDAGEIHTCAVTTGGAARCWGADFFGRTAPPADLGTVRSVISGGPVSCAVTTAGSARCWGDGGDGQRETPADLGPVRSLDAGGSLGTAHICAVTVAGETRCWGDPTYREDDVLDVPQDLGPVDSVAVGVASGCVVTTAGGVRCWGDNRWGQSDVPAELRP</sequence>
<dbReference type="Gene3D" id="2.130.10.30">
    <property type="entry name" value="Regulator of chromosome condensation 1/beta-lactamase-inhibitor protein II"/>
    <property type="match status" value="2"/>
</dbReference>
<gene>
    <name evidence="12" type="ORF">GCM10009737_16710</name>
</gene>
<evidence type="ECO:0000313" key="13">
    <source>
        <dbReference type="Proteomes" id="UP001501612"/>
    </source>
</evidence>
<evidence type="ECO:0000256" key="6">
    <source>
        <dbReference type="ARBA" id="ARBA00023136"/>
    </source>
</evidence>
<evidence type="ECO:0000256" key="3">
    <source>
        <dbReference type="ARBA" id="ARBA00022692"/>
    </source>
</evidence>
<comment type="catalytic activity">
    <reaction evidence="11">
        <text>L-seryl-[protein] + ATP = O-phospho-L-seryl-[protein] + ADP + H(+)</text>
        <dbReference type="Rhea" id="RHEA:17989"/>
        <dbReference type="Rhea" id="RHEA-COMP:9863"/>
        <dbReference type="Rhea" id="RHEA-COMP:11604"/>
        <dbReference type="ChEBI" id="CHEBI:15378"/>
        <dbReference type="ChEBI" id="CHEBI:29999"/>
        <dbReference type="ChEBI" id="CHEBI:30616"/>
        <dbReference type="ChEBI" id="CHEBI:83421"/>
        <dbReference type="ChEBI" id="CHEBI:456216"/>
        <dbReference type="EC" id="2.7.11.1"/>
    </reaction>
</comment>
<dbReference type="PANTHER" id="PTHR47460:SF1">
    <property type="entry name" value="SERINE_THREONINE-PROTEIN KINASE-LIKE PROTEIN ACR4"/>
    <property type="match status" value="1"/>
</dbReference>
<proteinExistence type="predicted"/>
<dbReference type="SUPFAM" id="SSF50985">
    <property type="entry name" value="RCC1/BLIP-II"/>
    <property type="match status" value="1"/>
</dbReference>
<comment type="caution">
    <text evidence="12">The sequence shown here is derived from an EMBL/GenBank/DDBJ whole genome shotgun (WGS) entry which is preliminary data.</text>
</comment>
<keyword evidence="9" id="KW-0325">Glycoprotein</keyword>
<keyword evidence="6" id="KW-0472">Membrane</keyword>
<reference evidence="13" key="1">
    <citation type="journal article" date="2019" name="Int. J. Syst. Evol. Microbiol.">
        <title>The Global Catalogue of Microorganisms (GCM) 10K type strain sequencing project: providing services to taxonomists for standard genome sequencing and annotation.</title>
        <authorList>
            <consortium name="The Broad Institute Genomics Platform"/>
            <consortium name="The Broad Institute Genome Sequencing Center for Infectious Disease"/>
            <person name="Wu L."/>
            <person name="Ma J."/>
        </authorList>
    </citation>
    <scope>NUCLEOTIDE SEQUENCE [LARGE SCALE GENOMIC DNA]</scope>
    <source>
        <strain evidence="13">JCM 14046</strain>
    </source>
</reference>
<dbReference type="InterPro" id="IPR009091">
    <property type="entry name" value="RCC1/BLIP-II"/>
</dbReference>
<dbReference type="PANTHER" id="PTHR47460">
    <property type="entry name" value="SERINE/THREONINE-PROTEIN KINASE-LIKE PROTEIN ACR4"/>
    <property type="match status" value="1"/>
</dbReference>
<evidence type="ECO:0000256" key="11">
    <source>
        <dbReference type="ARBA" id="ARBA00048679"/>
    </source>
</evidence>
<evidence type="ECO:0000256" key="7">
    <source>
        <dbReference type="ARBA" id="ARBA00023157"/>
    </source>
</evidence>